<dbReference type="EMBL" id="PZQS01000003">
    <property type="protein sequence ID" value="PVD34725.1"/>
    <property type="molecule type" value="Genomic_DNA"/>
</dbReference>
<evidence type="ECO:0000313" key="2">
    <source>
        <dbReference type="Proteomes" id="UP000245119"/>
    </source>
</evidence>
<reference evidence="1 2" key="1">
    <citation type="submission" date="2018-04" db="EMBL/GenBank/DDBJ databases">
        <title>The genome of golden apple snail Pomacea canaliculata provides insight into stress tolerance and invasive adaptation.</title>
        <authorList>
            <person name="Liu C."/>
            <person name="Liu B."/>
            <person name="Ren Y."/>
            <person name="Zhang Y."/>
            <person name="Wang H."/>
            <person name="Li S."/>
            <person name="Jiang F."/>
            <person name="Yin L."/>
            <person name="Zhang G."/>
            <person name="Qian W."/>
            <person name="Fan W."/>
        </authorList>
    </citation>
    <scope>NUCLEOTIDE SEQUENCE [LARGE SCALE GENOMIC DNA]</scope>
    <source>
        <strain evidence="1">SZHN2017</strain>
        <tissue evidence="1">Muscle</tissue>
    </source>
</reference>
<organism evidence="1 2">
    <name type="scientific">Pomacea canaliculata</name>
    <name type="common">Golden apple snail</name>
    <dbReference type="NCBI Taxonomy" id="400727"/>
    <lineage>
        <taxon>Eukaryota</taxon>
        <taxon>Metazoa</taxon>
        <taxon>Spiralia</taxon>
        <taxon>Lophotrochozoa</taxon>
        <taxon>Mollusca</taxon>
        <taxon>Gastropoda</taxon>
        <taxon>Caenogastropoda</taxon>
        <taxon>Architaenioglossa</taxon>
        <taxon>Ampullarioidea</taxon>
        <taxon>Ampullariidae</taxon>
        <taxon>Pomacea</taxon>
    </lineage>
</organism>
<dbReference type="Proteomes" id="UP000245119">
    <property type="component" value="Linkage Group LG3"/>
</dbReference>
<keyword evidence="2" id="KW-1185">Reference proteome</keyword>
<gene>
    <name evidence="1" type="ORF">C0Q70_06002</name>
</gene>
<accession>A0A2T7PMT5</accession>
<protein>
    <submittedName>
        <fullName evidence="1">Uncharacterized protein</fullName>
    </submittedName>
</protein>
<sequence length="69" mass="7543">MPLARSSEVRSKPCRAGEVVCLPGHLPHALLVLAAAPQCLRSHLDRASVVYKEEWAKTLGLLEMPPEGR</sequence>
<name>A0A2T7PMT5_POMCA</name>
<comment type="caution">
    <text evidence="1">The sequence shown here is derived from an EMBL/GenBank/DDBJ whole genome shotgun (WGS) entry which is preliminary data.</text>
</comment>
<proteinExistence type="predicted"/>
<dbReference type="AlphaFoldDB" id="A0A2T7PMT5"/>
<evidence type="ECO:0000313" key="1">
    <source>
        <dbReference type="EMBL" id="PVD34725.1"/>
    </source>
</evidence>